<comment type="subcellular location">
    <subcellularLocation>
        <location evidence="1">Cell membrane</location>
        <topology evidence="1">Multi-pass membrane protein</topology>
    </subcellularLocation>
</comment>
<evidence type="ECO:0000256" key="22">
    <source>
        <dbReference type="SAM" id="Coils"/>
    </source>
</evidence>
<dbReference type="Gene3D" id="6.20.210.20">
    <property type="entry name" value="THAP domain"/>
    <property type="match status" value="1"/>
</dbReference>
<evidence type="ECO:0000256" key="13">
    <source>
        <dbReference type="ARBA" id="ARBA00023065"/>
    </source>
</evidence>
<feature type="compositionally biased region" description="Basic and acidic residues" evidence="23">
    <location>
        <begin position="186"/>
        <end position="197"/>
    </location>
</feature>
<dbReference type="GO" id="GO:0005262">
    <property type="term" value="F:calcium channel activity"/>
    <property type="evidence" value="ECO:0007669"/>
    <property type="project" value="UniProtKB-KW"/>
</dbReference>
<dbReference type="InterPro" id="IPR015797">
    <property type="entry name" value="NUDIX_hydrolase-like_dom_sf"/>
</dbReference>
<evidence type="ECO:0000256" key="17">
    <source>
        <dbReference type="ARBA" id="ARBA00023303"/>
    </source>
</evidence>
<dbReference type="Gene3D" id="3.90.79.10">
    <property type="entry name" value="Nucleoside Triphosphate Pyrophosphohydrolase"/>
    <property type="match status" value="1"/>
</dbReference>
<dbReference type="PROSITE" id="PS51462">
    <property type="entry name" value="NUDIX"/>
    <property type="match status" value="1"/>
</dbReference>
<dbReference type="InterPro" id="IPR050927">
    <property type="entry name" value="TRPM"/>
</dbReference>
<reference evidence="27 28" key="1">
    <citation type="submission" date="2024-06" db="EMBL/GenBank/DDBJ databases">
        <title>The draft genome of Grus japonensis, version 3.</title>
        <authorList>
            <person name="Nabeshima K."/>
            <person name="Suzuki S."/>
            <person name="Onuma M."/>
        </authorList>
    </citation>
    <scope>NUCLEOTIDE SEQUENCE [LARGE SCALE GENOMIC DNA]</scope>
    <source>
        <strain evidence="27 28">451A</strain>
    </source>
</reference>
<dbReference type="Proteomes" id="UP001623348">
    <property type="component" value="Unassembled WGS sequence"/>
</dbReference>
<keyword evidence="17" id="KW-0407">Ion channel</keyword>
<gene>
    <name evidence="27" type="ORF">GRJ2_001800500</name>
</gene>
<keyword evidence="9 21" id="KW-0863">Zinc-finger</keyword>
<dbReference type="InterPro" id="IPR012674">
    <property type="entry name" value="Calycin"/>
</dbReference>
<protein>
    <recommendedName>
        <fullName evidence="20">Transient receptor potential cation channel subfamily M member 2</fullName>
    </recommendedName>
</protein>
<keyword evidence="14 21" id="KW-0238">DNA-binding</keyword>
<dbReference type="GO" id="GO:0005886">
    <property type="term" value="C:plasma membrane"/>
    <property type="evidence" value="ECO:0007669"/>
    <property type="project" value="UniProtKB-SubCell"/>
</dbReference>
<dbReference type="Pfam" id="PF25969">
    <property type="entry name" value="NUDT9_N"/>
    <property type="match status" value="1"/>
</dbReference>
<keyword evidence="28" id="KW-1185">Reference proteome</keyword>
<dbReference type="CDD" id="cd03670">
    <property type="entry name" value="NUDIX_ADPRase_Nudt9"/>
    <property type="match status" value="1"/>
</dbReference>
<name>A0ABC9X7F0_GRUJA</name>
<keyword evidence="15 24" id="KW-0472">Membrane</keyword>
<dbReference type="SUPFAM" id="SSF55811">
    <property type="entry name" value="Nudix"/>
    <property type="match status" value="1"/>
</dbReference>
<dbReference type="GO" id="GO:0008270">
    <property type="term" value="F:zinc ion binding"/>
    <property type="evidence" value="ECO:0007669"/>
    <property type="project" value="UniProtKB-KW"/>
</dbReference>
<dbReference type="InterPro" id="IPR057366">
    <property type="entry name" value="TRPM-like"/>
</dbReference>
<dbReference type="InterPro" id="IPR000086">
    <property type="entry name" value="NUDIX_hydrolase_dom"/>
</dbReference>
<feature type="compositionally biased region" description="Polar residues" evidence="23">
    <location>
        <begin position="280"/>
        <end position="297"/>
    </location>
</feature>
<evidence type="ECO:0000256" key="23">
    <source>
        <dbReference type="SAM" id="MobiDB-lite"/>
    </source>
</evidence>
<keyword evidence="16" id="KW-1015">Disulfide bond</keyword>
<evidence type="ECO:0000259" key="25">
    <source>
        <dbReference type="PROSITE" id="PS50950"/>
    </source>
</evidence>
<dbReference type="InterPro" id="IPR038441">
    <property type="entry name" value="THAP_Znf_sf"/>
</dbReference>
<evidence type="ECO:0000256" key="18">
    <source>
        <dbReference type="ARBA" id="ARBA00036239"/>
    </source>
</evidence>
<dbReference type="InterPro" id="IPR014878">
    <property type="entry name" value="THAP4-like_heme-bd"/>
</dbReference>
<dbReference type="Pfam" id="PF08768">
    <property type="entry name" value="THAP4_heme-bd"/>
    <property type="match status" value="1"/>
</dbReference>
<evidence type="ECO:0000256" key="11">
    <source>
        <dbReference type="ARBA" id="ARBA00022837"/>
    </source>
</evidence>
<keyword evidence="22" id="KW-0175">Coiled coil</keyword>
<evidence type="ECO:0000256" key="24">
    <source>
        <dbReference type="SAM" id="Phobius"/>
    </source>
</evidence>
<evidence type="ECO:0000256" key="9">
    <source>
        <dbReference type="ARBA" id="ARBA00022771"/>
    </source>
</evidence>
<dbReference type="InterPro" id="IPR041491">
    <property type="entry name" value="TRPM_SLOG"/>
</dbReference>
<feature type="compositionally biased region" description="Basic and acidic residues" evidence="23">
    <location>
        <begin position="243"/>
        <end position="262"/>
    </location>
</feature>
<feature type="transmembrane region" description="Helical" evidence="24">
    <location>
        <begin position="1267"/>
        <end position="1288"/>
    </location>
</feature>
<dbReference type="PANTHER" id="PTHR13800:SF2">
    <property type="entry name" value="TRANSIENT RECEPTOR POTENTIAL CATION CHANNEL SUBFAMILY M MEMBER 2"/>
    <property type="match status" value="1"/>
</dbReference>
<dbReference type="Pfam" id="PF05485">
    <property type="entry name" value="THAP"/>
    <property type="match status" value="1"/>
</dbReference>
<evidence type="ECO:0000256" key="8">
    <source>
        <dbReference type="ARBA" id="ARBA00022723"/>
    </source>
</evidence>
<keyword evidence="5" id="KW-0109">Calcium transport</keyword>
<evidence type="ECO:0000256" key="14">
    <source>
        <dbReference type="ARBA" id="ARBA00023125"/>
    </source>
</evidence>
<comment type="catalytic activity">
    <reaction evidence="18">
        <text>Na(+)(in) = Na(+)(out)</text>
        <dbReference type="Rhea" id="RHEA:34963"/>
        <dbReference type="ChEBI" id="CHEBI:29101"/>
    </reaction>
</comment>
<evidence type="ECO:0000256" key="16">
    <source>
        <dbReference type="ARBA" id="ARBA00023157"/>
    </source>
</evidence>
<feature type="transmembrane region" description="Helical" evidence="24">
    <location>
        <begin position="1409"/>
        <end position="1428"/>
    </location>
</feature>
<evidence type="ECO:0000256" key="19">
    <source>
        <dbReference type="ARBA" id="ARBA00036634"/>
    </source>
</evidence>
<evidence type="ECO:0000256" key="20">
    <source>
        <dbReference type="ARBA" id="ARBA00070987"/>
    </source>
</evidence>
<keyword evidence="11" id="KW-0106">Calcium</keyword>
<feature type="transmembrane region" description="Helical" evidence="24">
    <location>
        <begin position="1448"/>
        <end position="1471"/>
    </location>
</feature>
<dbReference type="SMART" id="SM00980">
    <property type="entry name" value="THAP"/>
    <property type="match status" value="1"/>
</dbReference>
<feature type="transmembrane region" description="Helical" evidence="24">
    <location>
        <begin position="1309"/>
        <end position="1332"/>
    </location>
</feature>
<proteinExistence type="inferred from homology"/>
<evidence type="ECO:0000256" key="4">
    <source>
        <dbReference type="ARBA" id="ARBA00022475"/>
    </source>
</evidence>
<evidence type="ECO:0000256" key="2">
    <source>
        <dbReference type="ARBA" id="ARBA00009501"/>
    </source>
</evidence>
<comment type="catalytic activity">
    <reaction evidence="19">
        <text>Ca(2+)(in) = Ca(2+)(out)</text>
        <dbReference type="Rhea" id="RHEA:29671"/>
        <dbReference type="ChEBI" id="CHEBI:29108"/>
    </reaction>
</comment>
<dbReference type="InterPro" id="IPR006612">
    <property type="entry name" value="THAP_Znf"/>
</dbReference>
<dbReference type="InterPro" id="IPR005821">
    <property type="entry name" value="Ion_trans_dom"/>
</dbReference>
<dbReference type="CDD" id="cd07828">
    <property type="entry name" value="lipocalin_heme-bd-THAP4-like"/>
    <property type="match status" value="1"/>
</dbReference>
<keyword evidence="8" id="KW-0479">Metal-binding</keyword>
<dbReference type="Pfam" id="PF25508">
    <property type="entry name" value="TRPM2"/>
    <property type="match status" value="1"/>
</dbReference>
<evidence type="ECO:0000256" key="12">
    <source>
        <dbReference type="ARBA" id="ARBA00022989"/>
    </source>
</evidence>
<feature type="domain" description="THAP-type" evidence="25">
    <location>
        <begin position="1"/>
        <end position="85"/>
    </location>
</feature>
<evidence type="ECO:0000256" key="15">
    <source>
        <dbReference type="ARBA" id="ARBA00023136"/>
    </source>
</evidence>
<dbReference type="PROSITE" id="PS50950">
    <property type="entry name" value="ZF_THAP"/>
    <property type="match status" value="1"/>
</dbReference>
<dbReference type="Pfam" id="PF18139">
    <property type="entry name" value="LSDAT_euk"/>
    <property type="match status" value="1"/>
</dbReference>
<keyword evidence="6" id="KW-0107">Calcium channel</keyword>
<sequence length="2015" mass="229553">MVICCAAANCSNRQGKAHRGAVSFHRFPLKDSKRLIQWLKAVQRDNWTPTKYSFLCSEHFTKDSFSKRLEDQHRLLKPTAVPTIFQLAEKKHDNLDYVRSRRKIASQVPLRDGEDPREGGCEVVQRTSSSGQDFMVMQGTKEMEEATLQAEIGSMSEEEENRPSQLDGPRRRMLSDNLVAKPGPQKKPERSSVEDCPKATWTGSWVADRSGVSVDDFTPPASGACKFIGSLHSYSFSSKHARERPSFPKEQLERKRPKRDMEPSCSSHLMGHEKAVVEGSPTSSLTATPQKPSQGLSASPADLTPQPAAEAVVGRKGDTDANPMSINEVIMSASGACKLIDSLHSYCFSSRQSKSQVCCLREQVEKKNGELKLLRQRISRSDSQVRKLKEKLDELKRISFPYLNSLLSQDCETPQLNPVMEPLSWMLGTWLSDPPGDGTFPTMKPFQYLEEVHISHVGQPMLNFSFNAFHPHTRKPMHRECGFIRLKPDTNKVAFISAQNTGLVEVEEGEVNGQELSIASHSIARISFAKKPHVEQITRKFRLNSDGKLEQTVSMATTTQPMTQHLHITYKKENLISWIPENIRKKVCTYFVESSQTSDSGRIMCECGYLREQHLEDAAKPPIFLGKEWDPSRHIQEMPTDAFGDIHFTGLGQKMGKYVRVSSDTPPRVIYHLMTQHWGLDPPNLLISVTGGAKNFIMKPRLKNIFRQGLVKVAQTTGAWIITGGSHAGVMKQVGEAVRDFILSCSHKEGEIVTIGIATWGTVYNRESLICPMGGFPAEYILDEENQGSLSCLDSNHSHFILVDDGTHGRYGVEIPLRTRLEKFISEQTKVKGGVAIKIPIVCVVLEGGPGTLDTIYNAITNGTPCVIVEGSGRVADVIAQVASLPVPKITIALIQKKLSMFFHDTYEHFTEGKLVEWTKKIQDIVRSRQLLTIFREGKYGQQDVDVAILQALFKASRNQDHFGHENWDHQLKLAVAWNRVDIARSEIFTDDHEWKPTDLHPVMAAALISNKPEFVKLFLEQGVRLKDFVTWDTLVYLYDNMAPSCLFHSKLQKVLLEEREHAAGSKMPRIQLHHVSQVLRELLGCSTQPLYPKPKHTERPRLSVPVPHIKLNVQGSSLRSLYKRSAGRVTFTMDPVRDLLIWAVVQNCKELAEIIWAQSQDCMAAALACSKILKELAKEEEDTDTTDDMLALAEQFEHKAIGVFTDCYRKDEERAQKLLTRVSEAWGKTTCLQLALEAKNMNFVSHGGVQAFLTKVWWGKMCVDNGLWRVIACMLFFPLLYTSLITFREKRLQPVGCLTRLRAFFTAPVVIFHMNILSYFTFLLLFAYVLMVDFQPLPSWWEYLIYFWLFSLVCEETRQLLYDPDGFGIVKMASLYFKDFWNKLDICAILVFITGLTCRLIPSTLYPGRIILSLAFIIFCLRLMHIFTVSKTLGPKIIIVKRMLKDVFFFLFLLAVWVVSFGVAKQAILIHNEERVEWLFRGVVYHSYLTIFGQIPSYIDGVNFNIDQCSPNGTDPYKPKCPETNEDNKKPIFPEWLTVILLCLYLLFTNILLLNLLIAMFNYTFQQVQEHTDQIWKFQRHDLIEEYHGRPPAPPPFILLNHLQILVRRGLLRRPATRHKQLKEKLEKNEEAALLSWEMYLKENYLQHQQCKEKQNTEQKIRDIAQRVDVLAELLDLDRVKRTGLVEQRLVSLEEQVHQSAQALRWIMQALQGNGFGSGEDMPSVGSSKASEMKEVDLEGKPEESQQSYHVLARNLLYPGSHTRRFPVPDEKVPWEVDFPLYDPPAYSADHKDVAMQDPFSPSLESLLKINYNTMDGLIDRQSFHGLYAVQDGLPLNPMGRTGLRGRGRLHCFGPNHALHPIVTRWRRNLDGSIIRKTLKKMLEVLVAQYPLSDVWALPGGSLEPGEMLPLKLKWILRREFWPQFQNLLKQGTEIHKGYLDDPRNTDNAWVETVAVSVHFDNQNDVEMKRLNSFLQGCDPELCIRWQVLDKRIPLHANHKELLHKASTLLGAYY</sequence>
<comment type="caution">
    <text evidence="27">The sequence shown here is derived from an EMBL/GenBank/DDBJ whole genome shotgun (WGS) entry which is preliminary data.</text>
</comment>
<keyword evidence="7 24" id="KW-0812">Transmembrane</keyword>
<evidence type="ECO:0000259" key="26">
    <source>
        <dbReference type="PROSITE" id="PS51462"/>
    </source>
</evidence>
<keyword evidence="13" id="KW-0406">Ion transport</keyword>
<evidence type="ECO:0000313" key="27">
    <source>
        <dbReference type="EMBL" id="GAB0193352.1"/>
    </source>
</evidence>
<evidence type="ECO:0000256" key="7">
    <source>
        <dbReference type="ARBA" id="ARBA00022692"/>
    </source>
</evidence>
<comment type="similarity">
    <text evidence="2">Belongs to the transient receptor (TC 1.A.4) family. LTrpC subfamily. TRPM2 sub-subfamily.</text>
</comment>
<feature type="region of interest" description="Disordered" evidence="23">
    <location>
        <begin position="152"/>
        <end position="197"/>
    </location>
</feature>
<keyword evidence="3" id="KW-0813">Transport</keyword>
<evidence type="ECO:0000256" key="6">
    <source>
        <dbReference type="ARBA" id="ARBA00022673"/>
    </source>
</evidence>
<evidence type="ECO:0000256" key="10">
    <source>
        <dbReference type="ARBA" id="ARBA00022833"/>
    </source>
</evidence>
<feature type="region of interest" description="Disordered" evidence="23">
    <location>
        <begin position="238"/>
        <end position="320"/>
    </location>
</feature>
<feature type="transmembrane region" description="Helical" evidence="24">
    <location>
        <begin position="1537"/>
        <end position="1559"/>
    </location>
</feature>
<dbReference type="GO" id="GO:0003677">
    <property type="term" value="F:DNA binding"/>
    <property type="evidence" value="ECO:0007669"/>
    <property type="project" value="UniProtKB-UniRule"/>
</dbReference>
<accession>A0ABC9X7F0</accession>
<keyword evidence="4" id="KW-1003">Cell membrane</keyword>
<dbReference type="SUPFAM" id="SSF57716">
    <property type="entry name" value="Glucocorticoid receptor-like (DNA-binding domain)"/>
    <property type="match status" value="1"/>
</dbReference>
<dbReference type="SUPFAM" id="SSF50814">
    <property type="entry name" value="Lipocalins"/>
    <property type="match status" value="1"/>
</dbReference>
<dbReference type="SMART" id="SM00692">
    <property type="entry name" value="DM3"/>
    <property type="match status" value="1"/>
</dbReference>
<dbReference type="Pfam" id="PF00520">
    <property type="entry name" value="Ion_trans"/>
    <property type="match status" value="1"/>
</dbReference>
<dbReference type="Gene3D" id="3.40.50.450">
    <property type="match status" value="1"/>
</dbReference>
<keyword evidence="12 24" id="KW-1133">Transmembrane helix</keyword>
<organism evidence="27 28">
    <name type="scientific">Grus japonensis</name>
    <name type="common">Japanese crane</name>
    <name type="synonym">Red-crowned crane</name>
    <dbReference type="NCBI Taxonomy" id="30415"/>
    <lineage>
        <taxon>Eukaryota</taxon>
        <taxon>Metazoa</taxon>
        <taxon>Chordata</taxon>
        <taxon>Craniata</taxon>
        <taxon>Vertebrata</taxon>
        <taxon>Euteleostomi</taxon>
        <taxon>Archelosauria</taxon>
        <taxon>Archosauria</taxon>
        <taxon>Dinosauria</taxon>
        <taxon>Saurischia</taxon>
        <taxon>Theropoda</taxon>
        <taxon>Coelurosauria</taxon>
        <taxon>Aves</taxon>
        <taxon>Neognathae</taxon>
        <taxon>Neoaves</taxon>
        <taxon>Gruiformes</taxon>
        <taxon>Gruidae</taxon>
        <taxon>Grus</taxon>
    </lineage>
</organism>
<evidence type="ECO:0000256" key="3">
    <source>
        <dbReference type="ARBA" id="ARBA00022448"/>
    </source>
</evidence>
<evidence type="ECO:0000256" key="21">
    <source>
        <dbReference type="PROSITE-ProRule" id="PRU00309"/>
    </source>
</evidence>
<dbReference type="FunFam" id="3.90.79.10:FF:000047">
    <property type="entry name" value="Transient receptor potential cation channel subfamily M member 2"/>
    <property type="match status" value="1"/>
</dbReference>
<evidence type="ECO:0000256" key="1">
    <source>
        <dbReference type="ARBA" id="ARBA00004651"/>
    </source>
</evidence>
<feature type="coiled-coil region" evidence="22">
    <location>
        <begin position="371"/>
        <end position="398"/>
    </location>
</feature>
<dbReference type="PANTHER" id="PTHR13800">
    <property type="entry name" value="TRANSIENT RECEPTOR POTENTIAL CATION CHANNEL, SUBFAMILY M, MEMBER 6"/>
    <property type="match status" value="1"/>
</dbReference>
<dbReference type="EMBL" id="BAAFJT010000009">
    <property type="protein sequence ID" value="GAB0193352.1"/>
    <property type="molecule type" value="Genomic_DNA"/>
</dbReference>
<keyword evidence="10" id="KW-0862">Zinc</keyword>
<dbReference type="Gene3D" id="2.40.128.20">
    <property type="match status" value="1"/>
</dbReference>
<feature type="domain" description="Nudix hydrolase" evidence="26">
    <location>
        <begin position="1866"/>
        <end position="2012"/>
    </location>
</feature>
<evidence type="ECO:0000313" key="28">
    <source>
        <dbReference type="Proteomes" id="UP001623348"/>
    </source>
</evidence>
<keyword evidence="27" id="KW-0675">Receptor</keyword>
<evidence type="ECO:0000256" key="5">
    <source>
        <dbReference type="ARBA" id="ARBA00022568"/>
    </source>
</evidence>